<comment type="pathway">
    <text evidence="3 14 15">Cofactor biosynthesis; coenzyme A biosynthesis; CoA from (R)-pantothenate: step 1/5.</text>
</comment>
<evidence type="ECO:0000256" key="7">
    <source>
        <dbReference type="ARBA" id="ARBA00022490"/>
    </source>
</evidence>
<gene>
    <name evidence="14" type="primary">coaA</name>
    <name evidence="17" type="ORF">Q664_13190</name>
</gene>
<evidence type="ECO:0000256" key="8">
    <source>
        <dbReference type="ARBA" id="ARBA00022679"/>
    </source>
</evidence>
<dbReference type="Gene3D" id="3.40.50.300">
    <property type="entry name" value="P-loop containing nucleotide triphosphate hydrolases"/>
    <property type="match status" value="1"/>
</dbReference>
<evidence type="ECO:0000256" key="4">
    <source>
        <dbReference type="ARBA" id="ARBA00006087"/>
    </source>
</evidence>
<keyword evidence="9 14" id="KW-0547">Nucleotide-binding</keyword>
<evidence type="ECO:0000259" key="16">
    <source>
        <dbReference type="Pfam" id="PF00485"/>
    </source>
</evidence>
<dbReference type="FunFam" id="3.40.50.300:FF:000242">
    <property type="entry name" value="Pantothenate kinase"/>
    <property type="match status" value="1"/>
</dbReference>
<evidence type="ECO:0000313" key="17">
    <source>
        <dbReference type="EMBL" id="KFA92806.1"/>
    </source>
</evidence>
<evidence type="ECO:0000256" key="14">
    <source>
        <dbReference type="HAMAP-Rule" id="MF_00215"/>
    </source>
</evidence>
<dbReference type="NCBIfam" id="TIGR00554">
    <property type="entry name" value="panK_bact"/>
    <property type="match status" value="1"/>
</dbReference>
<name>A0A084SWH1_9BACT</name>
<dbReference type="PANTHER" id="PTHR10285">
    <property type="entry name" value="URIDINE KINASE"/>
    <property type="match status" value="1"/>
</dbReference>
<dbReference type="InterPro" id="IPR004566">
    <property type="entry name" value="PanK"/>
</dbReference>
<dbReference type="InterPro" id="IPR027417">
    <property type="entry name" value="P-loop_NTPase"/>
</dbReference>
<comment type="subcellular location">
    <subcellularLocation>
        <location evidence="2 14 15">Cytoplasm</location>
    </subcellularLocation>
</comment>
<dbReference type="HAMAP" id="MF_00215">
    <property type="entry name" value="Pantothen_kinase_1"/>
    <property type="match status" value="1"/>
</dbReference>
<dbReference type="CDD" id="cd02025">
    <property type="entry name" value="PanK"/>
    <property type="match status" value="1"/>
</dbReference>
<keyword evidence="12 14" id="KW-0173">Coenzyme A biosynthesis</keyword>
<dbReference type="Proteomes" id="UP000028547">
    <property type="component" value="Unassembled WGS sequence"/>
</dbReference>
<evidence type="ECO:0000256" key="11">
    <source>
        <dbReference type="ARBA" id="ARBA00022840"/>
    </source>
</evidence>
<dbReference type="EC" id="2.7.1.33" evidence="5 14"/>
<evidence type="ECO:0000256" key="15">
    <source>
        <dbReference type="RuleBase" id="RU003530"/>
    </source>
</evidence>
<reference evidence="17 18" key="1">
    <citation type="submission" date="2014-07" db="EMBL/GenBank/DDBJ databases">
        <title>Draft Genome Sequence of Gephyronic Acid Producer, Cystobacter violaceus Strain Cb vi76.</title>
        <authorList>
            <person name="Stevens D.C."/>
            <person name="Young J."/>
            <person name="Carmichael R."/>
            <person name="Tan J."/>
            <person name="Taylor R.E."/>
        </authorList>
    </citation>
    <scope>NUCLEOTIDE SEQUENCE [LARGE SCALE GENOMIC DNA]</scope>
    <source>
        <strain evidence="17 18">Cb vi76</strain>
    </source>
</reference>
<dbReference type="GO" id="GO:0004594">
    <property type="term" value="F:pantothenate kinase activity"/>
    <property type="evidence" value="ECO:0007669"/>
    <property type="project" value="UniProtKB-UniRule"/>
</dbReference>
<evidence type="ECO:0000256" key="1">
    <source>
        <dbReference type="ARBA" id="ARBA00001206"/>
    </source>
</evidence>
<evidence type="ECO:0000256" key="12">
    <source>
        <dbReference type="ARBA" id="ARBA00022993"/>
    </source>
</evidence>
<comment type="catalytic activity">
    <reaction evidence="1 14 15">
        <text>(R)-pantothenate + ATP = (R)-4'-phosphopantothenate + ADP + H(+)</text>
        <dbReference type="Rhea" id="RHEA:16373"/>
        <dbReference type="ChEBI" id="CHEBI:10986"/>
        <dbReference type="ChEBI" id="CHEBI:15378"/>
        <dbReference type="ChEBI" id="CHEBI:29032"/>
        <dbReference type="ChEBI" id="CHEBI:30616"/>
        <dbReference type="ChEBI" id="CHEBI:456216"/>
        <dbReference type="EC" id="2.7.1.33"/>
    </reaction>
</comment>
<keyword evidence="7 14" id="KW-0963">Cytoplasm</keyword>
<evidence type="ECO:0000313" key="18">
    <source>
        <dbReference type="Proteomes" id="UP000028547"/>
    </source>
</evidence>
<evidence type="ECO:0000256" key="6">
    <source>
        <dbReference type="ARBA" id="ARBA00015080"/>
    </source>
</evidence>
<organism evidence="17 18">
    <name type="scientific">Archangium violaceum Cb vi76</name>
    <dbReference type="NCBI Taxonomy" id="1406225"/>
    <lineage>
        <taxon>Bacteria</taxon>
        <taxon>Pseudomonadati</taxon>
        <taxon>Myxococcota</taxon>
        <taxon>Myxococcia</taxon>
        <taxon>Myxococcales</taxon>
        <taxon>Cystobacterineae</taxon>
        <taxon>Archangiaceae</taxon>
        <taxon>Archangium</taxon>
    </lineage>
</organism>
<dbReference type="UniPathway" id="UPA00241">
    <property type="reaction ID" value="UER00352"/>
</dbReference>
<evidence type="ECO:0000256" key="2">
    <source>
        <dbReference type="ARBA" id="ARBA00004496"/>
    </source>
</evidence>
<dbReference type="PIRSF" id="PIRSF000545">
    <property type="entry name" value="Pantothenate_kin"/>
    <property type="match status" value="1"/>
</dbReference>
<keyword evidence="10 14" id="KW-0418">Kinase</keyword>
<dbReference type="GO" id="GO:0005737">
    <property type="term" value="C:cytoplasm"/>
    <property type="evidence" value="ECO:0007669"/>
    <property type="project" value="UniProtKB-SubCell"/>
</dbReference>
<dbReference type="GO" id="GO:0015937">
    <property type="term" value="P:coenzyme A biosynthetic process"/>
    <property type="evidence" value="ECO:0007669"/>
    <property type="project" value="UniProtKB-UniRule"/>
</dbReference>
<evidence type="ECO:0000256" key="9">
    <source>
        <dbReference type="ARBA" id="ARBA00022741"/>
    </source>
</evidence>
<dbReference type="InterPro" id="IPR006083">
    <property type="entry name" value="PRK/URK"/>
</dbReference>
<dbReference type="GO" id="GO:0005524">
    <property type="term" value="F:ATP binding"/>
    <property type="evidence" value="ECO:0007669"/>
    <property type="project" value="UniProtKB-UniRule"/>
</dbReference>
<comment type="caution">
    <text evidence="17">The sequence shown here is derived from an EMBL/GenBank/DDBJ whole genome shotgun (WGS) entry which is preliminary data.</text>
</comment>
<dbReference type="RefSeq" id="WP_043394157.1">
    <property type="nucleotide sequence ID" value="NZ_JPMI01000079.1"/>
</dbReference>
<comment type="similarity">
    <text evidence="4 14 15">Belongs to the prokaryotic pantothenate kinase family.</text>
</comment>
<keyword evidence="11 14" id="KW-0067">ATP-binding</keyword>
<dbReference type="Pfam" id="PF00485">
    <property type="entry name" value="PRK"/>
    <property type="match status" value="1"/>
</dbReference>
<evidence type="ECO:0000256" key="5">
    <source>
        <dbReference type="ARBA" id="ARBA00012102"/>
    </source>
</evidence>
<feature type="domain" description="Phosphoribulokinase/uridine kinase" evidence="16">
    <location>
        <begin position="90"/>
        <end position="233"/>
    </location>
</feature>
<proteinExistence type="inferred from homology"/>
<feature type="binding site" evidence="14">
    <location>
        <begin position="95"/>
        <end position="102"/>
    </location>
    <ligand>
        <name>ATP</name>
        <dbReference type="ChEBI" id="CHEBI:30616"/>
    </ligand>
</feature>
<evidence type="ECO:0000256" key="10">
    <source>
        <dbReference type="ARBA" id="ARBA00022777"/>
    </source>
</evidence>
<dbReference type="SUPFAM" id="SSF52540">
    <property type="entry name" value="P-loop containing nucleoside triphosphate hydrolases"/>
    <property type="match status" value="1"/>
</dbReference>
<accession>A0A084SWH1</accession>
<evidence type="ECO:0000256" key="13">
    <source>
        <dbReference type="ARBA" id="ARBA00032866"/>
    </source>
</evidence>
<evidence type="ECO:0000256" key="3">
    <source>
        <dbReference type="ARBA" id="ARBA00005225"/>
    </source>
</evidence>
<sequence>MSAPKHQSASMFVDFEREAWRALRAATPLPLSAEEVEGLRGLGEHLDLEEVADVYLPLSRLLNLHVAATQSLWAAQHAFLGGFTQKVPFIIGIAGSVAVGKSTTARILQALLSRWPDHPHVELVTTDGFLYPNRVLTERNLMHRKGFPESYDRRALVRFVAELKSGRSEVFAPVYSHLVYDIVPDGAVKLRRPDIVILEGLNVLQTGPVEGGKLPHTFLSDFFDFSIYVDAHEQDIRRWYVDRFLNLRQTAFRDERSFFRRFAELTEEQAIARAESVWGEINGPNLAQNIAPTRSRARLILVKGPDHRVRRVRMRKI</sequence>
<keyword evidence="8 14" id="KW-0808">Transferase</keyword>
<protein>
    <recommendedName>
        <fullName evidence="6 14">Pantothenate kinase</fullName>
        <ecNumber evidence="5 14">2.7.1.33</ecNumber>
    </recommendedName>
    <alternativeName>
        <fullName evidence="13 14">Pantothenic acid kinase</fullName>
    </alternativeName>
</protein>
<dbReference type="AlphaFoldDB" id="A0A084SWH1"/>
<dbReference type="EMBL" id="JPMI01000079">
    <property type="protein sequence ID" value="KFA92806.1"/>
    <property type="molecule type" value="Genomic_DNA"/>
</dbReference>